<dbReference type="GO" id="GO:0006396">
    <property type="term" value="P:RNA processing"/>
    <property type="evidence" value="ECO:0007669"/>
    <property type="project" value="InterPro"/>
</dbReference>
<feature type="domain" description="tRNA/rRNA methyltransferase SpoU type" evidence="3">
    <location>
        <begin position="97"/>
        <end position="232"/>
    </location>
</feature>
<dbReference type="CDD" id="cd18082">
    <property type="entry name" value="SpoU-like_family"/>
    <property type="match status" value="1"/>
</dbReference>
<comment type="caution">
    <text evidence="4">The sequence shown here is derived from an EMBL/GenBank/DDBJ whole genome shotgun (WGS) entry which is preliminary data.</text>
</comment>
<dbReference type="InterPro" id="IPR001537">
    <property type="entry name" value="SpoU_MeTrfase"/>
</dbReference>
<dbReference type="Gene3D" id="3.30.1330.30">
    <property type="match status" value="1"/>
</dbReference>
<dbReference type="InterPro" id="IPR051259">
    <property type="entry name" value="rRNA_Methyltransferase"/>
</dbReference>
<dbReference type="GO" id="GO:0032259">
    <property type="term" value="P:methylation"/>
    <property type="evidence" value="ECO:0007669"/>
    <property type="project" value="UniProtKB-KW"/>
</dbReference>
<sequence>MPKLKKYQKKFSHSYAFGIYPTLDLLKNRRESILKILLQEESVGSDGVKEIVEICKKEGIHYEVNDRLIEKLAIKENTYVVGIFKKYVLELEKEKNHIVLVEPRNMGNVGTIIRTMLGFGYKNLAIVEPAVDVFDPKVVRSTMGALFRINFEYFQRWEEYVEKYPNRNNYPFLLEGAKEIREIEFKEPISLIFGNEGEGLPDKFKDIGQSVYIQHSEDIDSLNLSIAASIGMWESVRRNEGETKN</sequence>
<dbReference type="InterPro" id="IPR029028">
    <property type="entry name" value="Alpha/beta_knot_MTases"/>
</dbReference>
<dbReference type="PANTHER" id="PTHR43191:SF2">
    <property type="entry name" value="RRNA METHYLTRANSFERASE 3, MITOCHONDRIAL"/>
    <property type="match status" value="1"/>
</dbReference>
<evidence type="ECO:0000256" key="1">
    <source>
        <dbReference type="ARBA" id="ARBA00022603"/>
    </source>
</evidence>
<evidence type="ECO:0000259" key="3">
    <source>
        <dbReference type="Pfam" id="PF00588"/>
    </source>
</evidence>
<gene>
    <name evidence="4" type="ORF">XD87_0176</name>
</gene>
<dbReference type="GO" id="GO:0003723">
    <property type="term" value="F:RNA binding"/>
    <property type="evidence" value="ECO:0007669"/>
    <property type="project" value="InterPro"/>
</dbReference>
<name>A0A124FU32_9BACT</name>
<reference evidence="5" key="1">
    <citation type="journal article" date="2015" name="MBio">
        <title>Genome-Resolved Metagenomic Analysis Reveals Roles for Candidate Phyla and Other Microbial Community Members in Biogeochemical Transformations in Oil Reservoirs.</title>
        <authorList>
            <person name="Hu P."/>
            <person name="Tom L."/>
            <person name="Singh A."/>
            <person name="Thomas B.C."/>
            <person name="Baker B.J."/>
            <person name="Piceno Y.M."/>
            <person name="Andersen G.L."/>
            <person name="Banfield J.F."/>
        </authorList>
    </citation>
    <scope>NUCLEOTIDE SEQUENCE [LARGE SCALE GENOMIC DNA]</scope>
</reference>
<dbReference type="SUPFAM" id="SSF75217">
    <property type="entry name" value="alpha/beta knot"/>
    <property type="match status" value="1"/>
</dbReference>
<organism evidence="4 5">
    <name type="scientific">candidate division WS6 bacterium 36_33</name>
    <dbReference type="NCBI Taxonomy" id="1641388"/>
    <lineage>
        <taxon>Bacteria</taxon>
        <taxon>Candidatus Dojkabacteria</taxon>
    </lineage>
</organism>
<keyword evidence="2 4" id="KW-0808">Transferase</keyword>
<evidence type="ECO:0000256" key="2">
    <source>
        <dbReference type="ARBA" id="ARBA00022679"/>
    </source>
</evidence>
<proteinExistence type="predicted"/>
<accession>A0A124FU32</accession>
<evidence type="ECO:0000313" key="5">
    <source>
        <dbReference type="Proteomes" id="UP000053469"/>
    </source>
</evidence>
<dbReference type="Gene3D" id="3.40.1280.10">
    <property type="match status" value="1"/>
</dbReference>
<dbReference type="AlphaFoldDB" id="A0A124FU32"/>
<dbReference type="Pfam" id="PF00588">
    <property type="entry name" value="SpoU_methylase"/>
    <property type="match status" value="1"/>
</dbReference>
<evidence type="ECO:0000313" key="4">
    <source>
        <dbReference type="EMBL" id="KUK67345.1"/>
    </source>
</evidence>
<dbReference type="GO" id="GO:0008173">
    <property type="term" value="F:RNA methyltransferase activity"/>
    <property type="evidence" value="ECO:0007669"/>
    <property type="project" value="InterPro"/>
</dbReference>
<dbReference type="InterPro" id="IPR029026">
    <property type="entry name" value="tRNA_m1G_MTases_N"/>
</dbReference>
<dbReference type="InterPro" id="IPR029064">
    <property type="entry name" value="Ribosomal_eL30-like_sf"/>
</dbReference>
<keyword evidence="1 4" id="KW-0489">Methyltransferase</keyword>
<dbReference type="EMBL" id="LGGI01000017">
    <property type="protein sequence ID" value="KUK67345.1"/>
    <property type="molecule type" value="Genomic_DNA"/>
</dbReference>
<dbReference type="PANTHER" id="PTHR43191">
    <property type="entry name" value="RRNA METHYLTRANSFERASE 3"/>
    <property type="match status" value="1"/>
</dbReference>
<dbReference type="Proteomes" id="UP000053469">
    <property type="component" value="Unassembled WGS sequence"/>
</dbReference>
<protein>
    <submittedName>
        <fullName evidence="4">RNA methyltransferase, TrmH family</fullName>
    </submittedName>
</protein>